<dbReference type="InterPro" id="IPR029069">
    <property type="entry name" value="HotDog_dom_sf"/>
</dbReference>
<comment type="caution">
    <text evidence="3">The sequence shown here is derived from an EMBL/GenBank/DDBJ whole genome shotgun (WGS) entry which is preliminary data.</text>
</comment>
<dbReference type="CDD" id="cd03443">
    <property type="entry name" value="PaaI_thioesterase"/>
    <property type="match status" value="1"/>
</dbReference>
<dbReference type="STRING" id="394096.DB31_8125"/>
<protein>
    <submittedName>
        <fullName evidence="3">Thioesterase family protein</fullName>
    </submittedName>
</protein>
<dbReference type="OrthoDB" id="9813158at2"/>
<dbReference type="PANTHER" id="PTHR43240:SF7">
    <property type="entry name" value="BLR7284 PROTEIN"/>
    <property type="match status" value="1"/>
</dbReference>
<keyword evidence="4" id="KW-1185">Reference proteome</keyword>
<dbReference type="NCBIfam" id="TIGR00369">
    <property type="entry name" value="unchar_dom_1"/>
    <property type="match status" value="1"/>
</dbReference>
<evidence type="ECO:0000256" key="1">
    <source>
        <dbReference type="ARBA" id="ARBA00022801"/>
    </source>
</evidence>
<evidence type="ECO:0000259" key="2">
    <source>
        <dbReference type="Pfam" id="PF03061"/>
    </source>
</evidence>
<feature type="domain" description="Thioesterase" evidence="2">
    <location>
        <begin position="60"/>
        <end position="134"/>
    </location>
</feature>
<dbReference type="AlphaFoldDB" id="A0A085WIX9"/>
<name>A0A085WIX9_9BACT</name>
<evidence type="ECO:0000313" key="3">
    <source>
        <dbReference type="EMBL" id="KFE67642.1"/>
    </source>
</evidence>
<dbReference type="Pfam" id="PF03061">
    <property type="entry name" value="4HBT"/>
    <property type="match status" value="1"/>
</dbReference>
<sequence length="149" mass="16076">MSDEAFPQDKQALMEMLGPLFGDAVPHNQVLGMQLVDVGPGEASVRLPYQDFLVGNPETGVLHGGAVMALLDVACGTSVFLKLRRLALIATLDLRIDYLRPARPGKDILARAECYKVTRSVAFVRALAHDGEPDDAVASAQGTFIIRED</sequence>
<dbReference type="InterPro" id="IPR003736">
    <property type="entry name" value="PAAI_dom"/>
</dbReference>
<proteinExistence type="predicted"/>
<dbReference type="Proteomes" id="UP000028725">
    <property type="component" value="Unassembled WGS sequence"/>
</dbReference>
<dbReference type="RefSeq" id="WP_044190433.1">
    <property type="nucleotide sequence ID" value="NZ_JMCB01000007.1"/>
</dbReference>
<dbReference type="PANTHER" id="PTHR43240">
    <property type="entry name" value="1,4-DIHYDROXY-2-NAPHTHOYL-COA THIOESTERASE 1"/>
    <property type="match status" value="1"/>
</dbReference>
<dbReference type="Gene3D" id="3.10.129.10">
    <property type="entry name" value="Hotdog Thioesterase"/>
    <property type="match status" value="1"/>
</dbReference>
<evidence type="ECO:0000313" key="4">
    <source>
        <dbReference type="Proteomes" id="UP000028725"/>
    </source>
</evidence>
<dbReference type="InterPro" id="IPR006683">
    <property type="entry name" value="Thioestr_dom"/>
</dbReference>
<dbReference type="SUPFAM" id="SSF54637">
    <property type="entry name" value="Thioesterase/thiol ester dehydrase-isomerase"/>
    <property type="match status" value="1"/>
</dbReference>
<gene>
    <name evidence="3" type="ORF">DB31_8125</name>
</gene>
<dbReference type="EMBL" id="JMCB01000007">
    <property type="protein sequence ID" value="KFE67642.1"/>
    <property type="molecule type" value="Genomic_DNA"/>
</dbReference>
<accession>A0A085WIX9</accession>
<dbReference type="PATRIC" id="fig|394096.3.peg.4164"/>
<dbReference type="GO" id="GO:0061522">
    <property type="term" value="F:1,4-dihydroxy-2-naphthoyl-CoA thioesterase activity"/>
    <property type="evidence" value="ECO:0007669"/>
    <property type="project" value="TreeGrafter"/>
</dbReference>
<organism evidence="3 4">
    <name type="scientific">Hyalangium minutum</name>
    <dbReference type="NCBI Taxonomy" id="394096"/>
    <lineage>
        <taxon>Bacteria</taxon>
        <taxon>Pseudomonadati</taxon>
        <taxon>Myxococcota</taxon>
        <taxon>Myxococcia</taxon>
        <taxon>Myxococcales</taxon>
        <taxon>Cystobacterineae</taxon>
        <taxon>Archangiaceae</taxon>
        <taxon>Hyalangium</taxon>
    </lineage>
</organism>
<reference evidence="3 4" key="1">
    <citation type="submission" date="2014-04" db="EMBL/GenBank/DDBJ databases">
        <title>Genome assembly of Hyalangium minutum DSM 14724.</title>
        <authorList>
            <person name="Sharma G."/>
            <person name="Subramanian S."/>
        </authorList>
    </citation>
    <scope>NUCLEOTIDE SEQUENCE [LARGE SCALE GENOMIC DNA]</scope>
    <source>
        <strain evidence="3 4">DSM 14724</strain>
    </source>
</reference>
<keyword evidence="1" id="KW-0378">Hydrolase</keyword>
<dbReference type="GO" id="GO:0005829">
    <property type="term" value="C:cytosol"/>
    <property type="evidence" value="ECO:0007669"/>
    <property type="project" value="TreeGrafter"/>
</dbReference>